<dbReference type="PROSITE" id="PS51007">
    <property type="entry name" value="CYTC"/>
    <property type="match status" value="1"/>
</dbReference>
<keyword evidence="1 4" id="KW-0349">Heme</keyword>
<dbReference type="Pfam" id="PF13442">
    <property type="entry name" value="Cytochrome_CBB3"/>
    <property type="match status" value="1"/>
</dbReference>
<keyword evidence="3 4" id="KW-0408">Iron</keyword>
<dbReference type="InterPro" id="IPR009056">
    <property type="entry name" value="Cyt_c-like_dom"/>
</dbReference>
<dbReference type="SUPFAM" id="SSF46626">
    <property type="entry name" value="Cytochrome c"/>
    <property type="match status" value="1"/>
</dbReference>
<protein>
    <recommendedName>
        <fullName evidence="6">Cytochrome c domain-containing protein</fullName>
    </recommendedName>
</protein>
<keyword evidence="8" id="KW-1185">Reference proteome</keyword>
<evidence type="ECO:0000256" key="5">
    <source>
        <dbReference type="SAM" id="MobiDB-lite"/>
    </source>
</evidence>
<dbReference type="InterPro" id="IPR036909">
    <property type="entry name" value="Cyt_c-like_dom_sf"/>
</dbReference>
<dbReference type="Gene3D" id="1.10.760.10">
    <property type="entry name" value="Cytochrome c-like domain"/>
    <property type="match status" value="1"/>
</dbReference>
<dbReference type="GO" id="GO:0046872">
    <property type="term" value="F:metal ion binding"/>
    <property type="evidence" value="ECO:0007669"/>
    <property type="project" value="UniProtKB-KW"/>
</dbReference>
<gene>
    <name evidence="7" type="ORF">UC8_32720</name>
</gene>
<dbReference type="RefSeq" id="WP_068133734.1">
    <property type="nucleotide sequence ID" value="NZ_CP042914.1"/>
</dbReference>
<feature type="compositionally biased region" description="Basic and acidic residues" evidence="5">
    <location>
        <begin position="186"/>
        <end position="210"/>
    </location>
</feature>
<evidence type="ECO:0000256" key="4">
    <source>
        <dbReference type="PROSITE-ProRule" id="PRU00433"/>
    </source>
</evidence>
<evidence type="ECO:0000313" key="7">
    <source>
        <dbReference type="EMBL" id="QEG41253.1"/>
    </source>
</evidence>
<dbReference type="Proteomes" id="UP000325286">
    <property type="component" value="Chromosome"/>
</dbReference>
<name>A0A5B9R4U1_9BACT</name>
<feature type="domain" description="Cytochrome c" evidence="6">
    <location>
        <begin position="67"/>
        <end position="153"/>
    </location>
</feature>
<evidence type="ECO:0000256" key="2">
    <source>
        <dbReference type="ARBA" id="ARBA00022723"/>
    </source>
</evidence>
<dbReference type="AlphaFoldDB" id="A0A5B9R4U1"/>
<dbReference type="KEGG" id="rul:UC8_32720"/>
<evidence type="ECO:0000313" key="8">
    <source>
        <dbReference type="Proteomes" id="UP000325286"/>
    </source>
</evidence>
<evidence type="ECO:0000256" key="3">
    <source>
        <dbReference type="ARBA" id="ARBA00023004"/>
    </source>
</evidence>
<dbReference type="EMBL" id="CP042914">
    <property type="protein sequence ID" value="QEG41253.1"/>
    <property type="molecule type" value="Genomic_DNA"/>
</dbReference>
<dbReference type="OrthoDB" id="9773456at2"/>
<proteinExistence type="predicted"/>
<dbReference type="GO" id="GO:0020037">
    <property type="term" value="F:heme binding"/>
    <property type="evidence" value="ECO:0007669"/>
    <property type="project" value="InterPro"/>
</dbReference>
<keyword evidence="2 4" id="KW-0479">Metal-binding</keyword>
<reference evidence="7 8" key="1">
    <citation type="submission" date="2019-08" db="EMBL/GenBank/DDBJ databases">
        <title>Deep-cultivation of Planctomycetes and their phenomic and genomic characterization uncovers novel biology.</title>
        <authorList>
            <person name="Wiegand S."/>
            <person name="Jogler M."/>
            <person name="Boedeker C."/>
            <person name="Pinto D."/>
            <person name="Vollmers J."/>
            <person name="Rivas-Marin E."/>
            <person name="Kohn T."/>
            <person name="Peeters S.H."/>
            <person name="Heuer A."/>
            <person name="Rast P."/>
            <person name="Oberbeckmann S."/>
            <person name="Bunk B."/>
            <person name="Jeske O."/>
            <person name="Meyerdierks A."/>
            <person name="Storesund J.E."/>
            <person name="Kallscheuer N."/>
            <person name="Luecker S."/>
            <person name="Lage O.M."/>
            <person name="Pohl T."/>
            <person name="Merkel B.J."/>
            <person name="Hornburger P."/>
            <person name="Mueller R.-W."/>
            <person name="Bruemmer F."/>
            <person name="Labrenz M."/>
            <person name="Spormann A.M."/>
            <person name="Op den Camp H."/>
            <person name="Overmann J."/>
            <person name="Amann R."/>
            <person name="Jetten M.S.M."/>
            <person name="Mascher T."/>
            <person name="Medema M.H."/>
            <person name="Devos D.P."/>
            <person name="Kaster A.-K."/>
            <person name="Ovreas L."/>
            <person name="Rohde M."/>
            <person name="Galperin M.Y."/>
            <person name="Jogler C."/>
        </authorList>
    </citation>
    <scope>NUCLEOTIDE SEQUENCE [LARGE SCALE GENOMIC DNA]</scope>
    <source>
        <strain evidence="7 8">UC8</strain>
    </source>
</reference>
<organism evidence="7 8">
    <name type="scientific">Roseimaritima ulvae</name>
    <dbReference type="NCBI Taxonomy" id="980254"/>
    <lineage>
        <taxon>Bacteria</taxon>
        <taxon>Pseudomonadati</taxon>
        <taxon>Planctomycetota</taxon>
        <taxon>Planctomycetia</taxon>
        <taxon>Pirellulales</taxon>
        <taxon>Pirellulaceae</taxon>
        <taxon>Roseimaritima</taxon>
    </lineage>
</organism>
<feature type="region of interest" description="Disordered" evidence="5">
    <location>
        <begin position="160"/>
        <end position="210"/>
    </location>
</feature>
<accession>A0A5B9R4U1</accession>
<dbReference type="GO" id="GO:0009055">
    <property type="term" value="F:electron transfer activity"/>
    <property type="evidence" value="ECO:0007669"/>
    <property type="project" value="InterPro"/>
</dbReference>
<evidence type="ECO:0000256" key="1">
    <source>
        <dbReference type="ARBA" id="ARBA00022617"/>
    </source>
</evidence>
<evidence type="ECO:0000259" key="6">
    <source>
        <dbReference type="PROSITE" id="PS51007"/>
    </source>
</evidence>
<feature type="compositionally biased region" description="Basic and acidic residues" evidence="5">
    <location>
        <begin position="162"/>
        <end position="174"/>
    </location>
</feature>
<sequence>MKRIIWTAIVTALIIVAIPVLIVASGAINMAATSQPSDFEQTVATFAVQRSMAWRIPEKSAVPDSDDAVSHGLTHYASMCVRCHGGPGVEPEKFALGLNPPAPALEKHLDDFSDEELFWIIKHGIRMTGMPSFGREHSDEEIWSMVAYLRTLPNLTRAQKKQLKEAIGESHANTREGSGGHAQSEANEKSGDKEDHSHSDQSHSARNIGE</sequence>